<dbReference type="PANTHER" id="PTHR38032:SF1">
    <property type="entry name" value="RNA-BINDING PROTEIN KHPB N-TERMINAL DOMAIN-CONTAINING PROTEIN"/>
    <property type="match status" value="1"/>
</dbReference>
<evidence type="ECO:0000256" key="1">
    <source>
        <dbReference type="SAM" id="MobiDB-lite"/>
    </source>
</evidence>
<dbReference type="AlphaFoldDB" id="A0A4R2RN89"/>
<reference evidence="3 4" key="1">
    <citation type="submission" date="2019-03" db="EMBL/GenBank/DDBJ databases">
        <title>Genomic Encyclopedia of Type Strains, Phase IV (KMG-IV): sequencing the most valuable type-strain genomes for metagenomic binning, comparative biology and taxonomic classification.</title>
        <authorList>
            <person name="Goeker M."/>
        </authorList>
    </citation>
    <scope>NUCLEOTIDE SEQUENCE [LARGE SCALE GENOMIC DNA]</scope>
    <source>
        <strain evidence="3 4">DSM 11170</strain>
    </source>
</reference>
<organism evidence="3 4">
    <name type="scientific">Heliophilum fasciatum</name>
    <dbReference type="NCBI Taxonomy" id="35700"/>
    <lineage>
        <taxon>Bacteria</taxon>
        <taxon>Bacillati</taxon>
        <taxon>Bacillota</taxon>
        <taxon>Clostridia</taxon>
        <taxon>Eubacteriales</taxon>
        <taxon>Heliobacteriaceae</taxon>
        <taxon>Heliophilum</taxon>
    </lineage>
</organism>
<evidence type="ECO:0000313" key="4">
    <source>
        <dbReference type="Proteomes" id="UP000294813"/>
    </source>
</evidence>
<dbReference type="Pfam" id="PF20250">
    <property type="entry name" value="FapA_N"/>
    <property type="match status" value="1"/>
</dbReference>
<protein>
    <recommendedName>
        <fullName evidence="2">Flagellar Assembly Protein A N-terminal region domain-containing protein</fullName>
    </recommendedName>
</protein>
<evidence type="ECO:0000313" key="3">
    <source>
        <dbReference type="EMBL" id="TCP64514.1"/>
    </source>
</evidence>
<dbReference type="OrthoDB" id="9816426at2"/>
<name>A0A4R2RN89_9FIRM</name>
<feature type="compositionally biased region" description="Polar residues" evidence="1">
    <location>
        <begin position="1"/>
        <end position="16"/>
    </location>
</feature>
<dbReference type="Proteomes" id="UP000294813">
    <property type="component" value="Unassembled WGS sequence"/>
</dbReference>
<gene>
    <name evidence="3" type="ORF">EDD73_10955</name>
</gene>
<feature type="domain" description="Flagellar Assembly Protein A N-terminal region" evidence="2">
    <location>
        <begin position="48"/>
        <end position="221"/>
    </location>
</feature>
<dbReference type="InterPro" id="IPR005646">
    <property type="entry name" value="FapA"/>
</dbReference>
<comment type="caution">
    <text evidence="3">The sequence shown here is derived from an EMBL/GenBank/DDBJ whole genome shotgun (WGS) entry which is preliminary data.</text>
</comment>
<dbReference type="InterPro" id="IPR046865">
    <property type="entry name" value="FapA_b_solenoid"/>
</dbReference>
<feature type="region of interest" description="Disordered" evidence="1">
    <location>
        <begin position="1"/>
        <end position="23"/>
    </location>
</feature>
<feature type="region of interest" description="Disordered" evidence="1">
    <location>
        <begin position="176"/>
        <end position="195"/>
    </location>
</feature>
<accession>A0A4R2RN89</accession>
<sequence>MVTSNGLFKSEGNLSNDSRETVQEVHNNELPEQTELPEDVPAYQEGKVTVQIDRDGMHAYVIVLGAGSANDATKNVDPSIVQEALQKNGVIFGIIDGAIEKAVQPLNFGQKITVAKGIPPQPGTDAQLNYCFDPDQRIKLTELEDGRVDYYNLSLIKNVQVGDILMIRVPPTSGTPGTTVMGHEVKPKAGKDRRIPAGKNTILSEDGKLLTATVAGHVHIAGGRVHIDPVFEWPGDVDFSSGNLSFLGSIIVRGNISYGFKVECAGNLEVFGSIDGGSVDIGGNLTVRQGIQGQQRSLLKVKGNIAAHFIENCTVQADGDIVVGEGIIHSQVDAGGKIHVGGKKSVIVGGRVRAVEEIEAKIIGSPHATVTEIEVGIRPERREYFQELLNREKLNASKVEQTEKTIALLKDWEKKQGRLSPDKRQILLRLTRSQFQLLKEADDLMKEKAQIEKEFEQVAHGKVCAHTIIYPGVMIRIGTASMRVRDNIRASTVVIRDGLLEVIP</sequence>
<proteinExistence type="predicted"/>
<feature type="compositionally biased region" description="Basic and acidic residues" evidence="1">
    <location>
        <begin position="183"/>
        <end position="195"/>
    </location>
</feature>
<evidence type="ECO:0000259" key="2">
    <source>
        <dbReference type="Pfam" id="PF20250"/>
    </source>
</evidence>
<dbReference type="EMBL" id="SLXT01000009">
    <property type="protein sequence ID" value="TCP64514.1"/>
    <property type="molecule type" value="Genomic_DNA"/>
</dbReference>
<dbReference type="RefSeq" id="WP_131918982.1">
    <property type="nucleotide sequence ID" value="NZ_JAOQNU010000009.1"/>
</dbReference>
<dbReference type="Pfam" id="PF03961">
    <property type="entry name" value="FapA"/>
    <property type="match status" value="1"/>
</dbReference>
<dbReference type="PANTHER" id="PTHR38032">
    <property type="entry name" value="POLYMERASE-RELATED"/>
    <property type="match status" value="1"/>
</dbReference>
<dbReference type="InterPro" id="IPR046866">
    <property type="entry name" value="FapA_N"/>
</dbReference>
<keyword evidence="4" id="KW-1185">Reference proteome</keyword>